<reference evidence="3" key="1">
    <citation type="journal article" date="2019" name="Int. J. Syst. Evol. Microbiol.">
        <title>The Global Catalogue of Microorganisms (GCM) 10K type strain sequencing project: providing services to taxonomists for standard genome sequencing and annotation.</title>
        <authorList>
            <consortium name="The Broad Institute Genomics Platform"/>
            <consortium name="The Broad Institute Genome Sequencing Center for Infectious Disease"/>
            <person name="Wu L."/>
            <person name="Ma J."/>
        </authorList>
    </citation>
    <scope>NUCLEOTIDE SEQUENCE [LARGE SCALE GENOMIC DNA]</scope>
    <source>
        <strain evidence="3">CCUG 43304</strain>
    </source>
</reference>
<keyword evidence="2" id="KW-0347">Helicase</keyword>
<protein>
    <submittedName>
        <fullName evidence="2">Helicase-associated domain-containing protein</fullName>
    </submittedName>
</protein>
<keyword evidence="2" id="KW-0067">ATP-binding</keyword>
<dbReference type="RefSeq" id="WP_386732415.1">
    <property type="nucleotide sequence ID" value="NZ_JBHSTP010000003.1"/>
</dbReference>
<dbReference type="GO" id="GO:0004386">
    <property type="term" value="F:helicase activity"/>
    <property type="evidence" value="ECO:0007669"/>
    <property type="project" value="UniProtKB-KW"/>
</dbReference>
<proteinExistence type="predicted"/>
<feature type="domain" description="Helicase XPB/Ssl2 N-terminal" evidence="1">
    <location>
        <begin position="368"/>
        <end position="493"/>
    </location>
</feature>
<sequence length="635" mass="67051">MLSLAARLRSLGDTELAAALESREFASTGIHDYFDLAEALLAPESIQHALANLDRTRLAVLAVAGELAAKGEDEPGRTDATSPALLTKHAPTAEAIATRLSELGQESVTAEIVLARSARLHGLLLATLDGHTLMPFAAVSERLCAWPREGLPGVAELAAPHPPVAVDAPVDADTRIVDRLAAERAFASVSATAELVASVSAEPARELSRGGLSLPDSKRLALAMGVSLDDVPAHLGIAVRAELVARDSGHWLATDAGEEWLHGSTSARWAVLARAWHAELPADVRDVLAARAHRPWGSALLGYVAWIYPAAGTRMDERIAERTRDAELLGITAGGTPGAAGALLLAGRADDAENAVASLLPPEVENVYLQHDLTIVAPGPLTPALDARLRGMAEVEGRELASSYRVTAASVNRALATGETAETILEFLAGISLTGVPQPLDYLVTESAARYGRLRVSAVHGEDSMHSAVRSDDAELLGTVAVDQLLASLGLLRSGPHRLLSRFTADVVFWALSDARYPVAAEDAEGEIIRLRRRHATQSSPAAAGDPVSELIARLRMSNADTTETGQAWLARQLDIAIRAKQALTVSVRLPGGVVSDYLLEPTSVANGRLRARDRTSDIERTLPLSSIVTIAPSP</sequence>
<evidence type="ECO:0000259" key="1">
    <source>
        <dbReference type="Pfam" id="PF13625"/>
    </source>
</evidence>
<keyword evidence="3" id="KW-1185">Reference proteome</keyword>
<dbReference type="Proteomes" id="UP001596306">
    <property type="component" value="Unassembled WGS sequence"/>
</dbReference>
<keyword evidence="2" id="KW-0547">Nucleotide-binding</keyword>
<name>A0ABW1VGZ5_9MICO</name>
<dbReference type="InterPro" id="IPR032830">
    <property type="entry name" value="XPB/Ssl2_N"/>
</dbReference>
<dbReference type="EMBL" id="JBHSTP010000003">
    <property type="protein sequence ID" value="MFC6357048.1"/>
    <property type="molecule type" value="Genomic_DNA"/>
</dbReference>
<evidence type="ECO:0000313" key="2">
    <source>
        <dbReference type="EMBL" id="MFC6357048.1"/>
    </source>
</evidence>
<dbReference type="Pfam" id="PF13625">
    <property type="entry name" value="Helicase_C_3"/>
    <property type="match status" value="1"/>
</dbReference>
<organism evidence="2 3">
    <name type="scientific">Luethyella okanaganae</name>
    <dbReference type="NCBI Taxonomy" id="69372"/>
    <lineage>
        <taxon>Bacteria</taxon>
        <taxon>Bacillati</taxon>
        <taxon>Actinomycetota</taxon>
        <taxon>Actinomycetes</taxon>
        <taxon>Micrococcales</taxon>
        <taxon>Microbacteriaceae</taxon>
        <taxon>Luethyella</taxon>
    </lineage>
</organism>
<comment type="caution">
    <text evidence="2">The sequence shown here is derived from an EMBL/GenBank/DDBJ whole genome shotgun (WGS) entry which is preliminary data.</text>
</comment>
<accession>A0ABW1VGZ5</accession>
<keyword evidence="2" id="KW-0378">Hydrolase</keyword>
<gene>
    <name evidence="2" type="ORF">ACFQB0_13120</name>
</gene>
<evidence type="ECO:0000313" key="3">
    <source>
        <dbReference type="Proteomes" id="UP001596306"/>
    </source>
</evidence>